<dbReference type="InterPro" id="IPR011895">
    <property type="entry name" value="Pyrv_flavodox_OxRed"/>
</dbReference>
<evidence type="ECO:0000313" key="13">
    <source>
        <dbReference type="Proteomes" id="UP000019249"/>
    </source>
</evidence>
<evidence type="ECO:0000256" key="8">
    <source>
        <dbReference type="ARBA" id="ARBA00023014"/>
    </source>
</evidence>
<keyword evidence="8" id="KW-0411">Iron-sulfur</keyword>
<dbReference type="Pfam" id="PF17147">
    <property type="entry name" value="PFOR_II"/>
    <property type="match status" value="1"/>
</dbReference>
<dbReference type="PROSITE" id="PS51379">
    <property type="entry name" value="4FE4S_FER_2"/>
    <property type="match status" value="2"/>
</dbReference>
<dbReference type="SUPFAM" id="SSF52922">
    <property type="entry name" value="TK C-terminal domain-like"/>
    <property type="match status" value="1"/>
</dbReference>
<dbReference type="RefSeq" id="WP_036097636.1">
    <property type="nucleotide sequence ID" value="NZ_AODF01000022.1"/>
</dbReference>
<dbReference type="Gene3D" id="3.40.920.10">
    <property type="entry name" value="Pyruvate-ferredoxin oxidoreductase, PFOR, domain III"/>
    <property type="match status" value="1"/>
</dbReference>
<evidence type="ECO:0000259" key="11">
    <source>
        <dbReference type="PROSITE" id="PS51379"/>
    </source>
</evidence>
<proteinExistence type="inferred from homology"/>
<keyword evidence="3" id="KW-0004">4Fe-4S</keyword>
<name>A0ABP3AX33_9LIST</name>
<dbReference type="InterPro" id="IPR002869">
    <property type="entry name" value="Pyrv_flavodox_OxRed_cen"/>
</dbReference>
<dbReference type="EMBL" id="AODF01000022">
    <property type="protein sequence ID" value="EUJ30655.1"/>
    <property type="molecule type" value="Genomic_DNA"/>
</dbReference>
<dbReference type="InterPro" id="IPR033412">
    <property type="entry name" value="PFOR_II"/>
</dbReference>
<dbReference type="Gene3D" id="3.40.50.920">
    <property type="match status" value="1"/>
</dbReference>
<dbReference type="Pfam" id="PF02775">
    <property type="entry name" value="TPP_enzyme_C"/>
    <property type="match status" value="1"/>
</dbReference>
<keyword evidence="12" id="KW-0670">Pyruvate</keyword>
<evidence type="ECO:0000256" key="10">
    <source>
        <dbReference type="SAM" id="MobiDB-lite"/>
    </source>
</evidence>
<keyword evidence="13" id="KW-1185">Reference proteome</keyword>
<dbReference type="PROSITE" id="PS00198">
    <property type="entry name" value="4FE4S_FER_1"/>
    <property type="match status" value="1"/>
</dbReference>
<dbReference type="Pfam" id="PF01855">
    <property type="entry name" value="POR_N"/>
    <property type="match status" value="1"/>
</dbReference>
<dbReference type="Gene3D" id="4.10.780.10">
    <property type="entry name" value="Pyruvate-flavodoxin oxidoreductase, EKR domain"/>
    <property type="match status" value="1"/>
</dbReference>
<dbReference type="InterPro" id="IPR017900">
    <property type="entry name" value="4Fe4S_Fe_S_CS"/>
</dbReference>
<evidence type="ECO:0000256" key="1">
    <source>
        <dbReference type="ARBA" id="ARBA00009032"/>
    </source>
</evidence>
<dbReference type="InterPro" id="IPR002880">
    <property type="entry name" value="Pyrv_Fd/Flavodoxin_OxRdtase_N"/>
</dbReference>
<evidence type="ECO:0000256" key="7">
    <source>
        <dbReference type="ARBA" id="ARBA00023004"/>
    </source>
</evidence>
<feature type="domain" description="4Fe-4S ferredoxin-type" evidence="11">
    <location>
        <begin position="684"/>
        <end position="713"/>
    </location>
</feature>
<dbReference type="InterPro" id="IPR019752">
    <property type="entry name" value="Pyrv/ketoisovalerate_OxRed_cat"/>
</dbReference>
<evidence type="ECO:0000256" key="9">
    <source>
        <dbReference type="PIRNR" id="PIRNR000159"/>
    </source>
</evidence>
<keyword evidence="2 9" id="KW-0813">Transport</keyword>
<dbReference type="SUPFAM" id="SSF54862">
    <property type="entry name" value="4Fe-4S ferredoxins"/>
    <property type="match status" value="1"/>
</dbReference>
<keyword evidence="5 9" id="KW-0249">Electron transport</keyword>
<feature type="domain" description="4Fe-4S ferredoxin-type" evidence="11">
    <location>
        <begin position="738"/>
        <end position="769"/>
    </location>
</feature>
<dbReference type="InterPro" id="IPR050722">
    <property type="entry name" value="Pyruvate:ferred/Flavod_OxRd"/>
</dbReference>
<protein>
    <submittedName>
        <fullName evidence="12">Pyruvate-flavodoxin oxidoreductase</fullName>
    </submittedName>
</protein>
<dbReference type="Gene3D" id="3.30.70.20">
    <property type="match status" value="1"/>
</dbReference>
<evidence type="ECO:0000256" key="2">
    <source>
        <dbReference type="ARBA" id="ARBA00022448"/>
    </source>
</evidence>
<dbReference type="InterPro" id="IPR037112">
    <property type="entry name" value="Pyrv-flavodox_OxR_EKR_sf"/>
</dbReference>
<evidence type="ECO:0000313" key="12">
    <source>
        <dbReference type="EMBL" id="EUJ30655.1"/>
    </source>
</evidence>
<dbReference type="SUPFAM" id="SSF52518">
    <property type="entry name" value="Thiamin diphosphate-binding fold (THDP-binding)"/>
    <property type="match status" value="2"/>
</dbReference>
<gene>
    <name evidence="12" type="ORF">MFLO_10353</name>
</gene>
<evidence type="ECO:0000256" key="3">
    <source>
        <dbReference type="ARBA" id="ARBA00022485"/>
    </source>
</evidence>
<evidence type="ECO:0000256" key="4">
    <source>
        <dbReference type="ARBA" id="ARBA00022723"/>
    </source>
</evidence>
<keyword evidence="7" id="KW-0408">Iron</keyword>
<dbReference type="Pfam" id="PF12838">
    <property type="entry name" value="Fer4_7"/>
    <property type="match status" value="1"/>
</dbReference>
<dbReference type="CDD" id="cd07034">
    <property type="entry name" value="TPP_PYR_PFOR_IOR-alpha_like"/>
    <property type="match status" value="1"/>
</dbReference>
<evidence type="ECO:0000256" key="6">
    <source>
        <dbReference type="ARBA" id="ARBA00023002"/>
    </source>
</evidence>
<reference evidence="12 13" key="1">
    <citation type="journal article" date="2014" name="Int. J. Syst. Evol. Microbiol.">
        <title>Listeria floridensis sp. nov., Listeria aquatica sp. nov., Listeria cornellensis sp. nov., Listeria riparia sp. nov. and Listeria grandensis sp. nov., from agricultural and natural environments.</title>
        <authorList>
            <person name="den Bakker H.C."/>
            <person name="Warchocki S."/>
            <person name="Wright E.M."/>
            <person name="Allred A.F."/>
            <person name="Ahlstrom C."/>
            <person name="Manuel C.S."/>
            <person name="Stasiewicz M.J."/>
            <person name="Burrell A."/>
            <person name="Roof S."/>
            <person name="Strawn L."/>
            <person name="Fortes E.D."/>
            <person name="Nightingale K.K."/>
            <person name="Kephart D."/>
            <person name="Wiedmann M."/>
        </authorList>
    </citation>
    <scope>NUCLEOTIDE SEQUENCE [LARGE SCALE GENOMIC DNA]</scope>
    <source>
        <strain evidence="12 13">FSL S10-1187</strain>
    </source>
</reference>
<dbReference type="InterPro" id="IPR017896">
    <property type="entry name" value="4Fe4S_Fe-S-bd"/>
</dbReference>
<dbReference type="PANTHER" id="PTHR32154:SF0">
    <property type="entry name" value="PYRUVATE-FLAVODOXIN OXIDOREDUCTASE-RELATED"/>
    <property type="match status" value="1"/>
</dbReference>
<comment type="similarity">
    <text evidence="1 9">Belongs to the pyruvate:ferredoxin/flavodoxin oxidoreductase family.</text>
</comment>
<dbReference type="PANTHER" id="PTHR32154">
    <property type="entry name" value="PYRUVATE-FLAVODOXIN OXIDOREDUCTASE-RELATED"/>
    <property type="match status" value="1"/>
</dbReference>
<dbReference type="PIRSF" id="PIRSF000159">
    <property type="entry name" value="NifJ"/>
    <property type="match status" value="1"/>
</dbReference>
<dbReference type="InterPro" id="IPR019456">
    <property type="entry name" value="Pyrv-flavodox_OxRtase_EKR"/>
</dbReference>
<feature type="compositionally biased region" description="Basic and acidic residues" evidence="10">
    <location>
        <begin position="1194"/>
        <end position="1245"/>
    </location>
</feature>
<accession>A0ABP3AX33</accession>
<dbReference type="InterPro" id="IPR009014">
    <property type="entry name" value="Transketo_C/PFOR_II"/>
</dbReference>
<dbReference type="NCBIfam" id="TIGR02176">
    <property type="entry name" value="pyruv_ox_red"/>
    <property type="match status" value="1"/>
</dbReference>
<dbReference type="SUPFAM" id="SSF53323">
    <property type="entry name" value="Pyruvate-ferredoxin oxidoreductase, PFOR, domain III"/>
    <property type="match status" value="1"/>
</dbReference>
<dbReference type="Proteomes" id="UP000019249">
    <property type="component" value="Unassembled WGS sequence"/>
</dbReference>
<dbReference type="Gene3D" id="3.40.50.970">
    <property type="match status" value="2"/>
</dbReference>
<keyword evidence="4" id="KW-0479">Metal-binding</keyword>
<comment type="caution">
    <text evidence="12">The sequence shown here is derived from an EMBL/GenBank/DDBJ whole genome shotgun (WGS) entry which is preliminary data.</text>
</comment>
<feature type="region of interest" description="Disordered" evidence="10">
    <location>
        <begin position="1189"/>
        <end position="1245"/>
    </location>
</feature>
<evidence type="ECO:0000256" key="5">
    <source>
        <dbReference type="ARBA" id="ARBA00022982"/>
    </source>
</evidence>
<dbReference type="SMART" id="SM00890">
    <property type="entry name" value="EKR"/>
    <property type="match status" value="1"/>
</dbReference>
<dbReference type="CDD" id="cd03377">
    <property type="entry name" value="TPP_PFOR_PNO"/>
    <property type="match status" value="1"/>
</dbReference>
<dbReference type="Pfam" id="PF01558">
    <property type="entry name" value="POR"/>
    <property type="match status" value="1"/>
</dbReference>
<dbReference type="Pfam" id="PF10371">
    <property type="entry name" value="EKR"/>
    <property type="match status" value="1"/>
</dbReference>
<dbReference type="InterPro" id="IPR029061">
    <property type="entry name" value="THDP-binding"/>
</dbReference>
<dbReference type="InterPro" id="IPR011766">
    <property type="entry name" value="TPP_enzyme_TPP-bd"/>
</dbReference>
<keyword evidence="6 9" id="KW-0560">Oxidoreductase</keyword>
<organism evidence="12 13">
    <name type="scientific">Listeria floridensis FSL S10-1187</name>
    <dbReference type="NCBI Taxonomy" id="1265817"/>
    <lineage>
        <taxon>Bacteria</taxon>
        <taxon>Bacillati</taxon>
        <taxon>Bacillota</taxon>
        <taxon>Bacilli</taxon>
        <taxon>Bacillales</taxon>
        <taxon>Listeriaceae</taxon>
        <taxon>Listeria</taxon>
    </lineage>
</organism>
<sequence>MRKRKTMDGNAAAAHISYAFTEVAAIYPITPSSTMAELVDEWSAGGKKNLFGEKVKVVEMQSEAGAAGTVHGSLKAGALTSTYTASQGLLLMIPNMYKIAGELLPTVFHVSARTISAASLNIFGDHSDVMAARQTGFVMLAEGSVQEVMDLSAVAHLASLKGSLPFINFFDGFRTSHELQKIEVLEYSELREMLDPEALEKFRARAMTPNRPTTSGSNQNPDIFFQQRETVNQYYEEIPGIVRDYMNEINLRRGTNYDLVNYYGDPNATDVIVAMGSVTPVIEQVIDTMRQEGKRVGLLNIRLYRPFPADVFLEKMPKTVERVAVLDRTKEPGAGGEPLLLDVQSALYQSETRPSVIGGRYGLGSKDVTPDQILGVYSHLMAENPKQRFTLGIIDDVTHLSIPGVGKKDLTSMDTIQCKFYGFGSDGTVGANKAAIKIIGDKTDLNVQGYFSYDSKKSGGLTISHLRFGQNRIRSAYLIHEPDFVSCSTAAYVNSYDLLSGLKKGGTFLLNTVWEGEQLDRHLPAKMKRYIAENDIQFYTINAIKIANEAGLGRRMNTVMQTAFFKLSKVMDFDEAFNELKEAAIRTYGKKDMRVAEKNIAAMDQTLAFLKKVEVPETWKNVAVEANDETKSDAKPAYVKQILEPMNALKGDELSIGMLIENGMADGSYPQGTAAYEKRGIALEVPEWISENCTMCNECAFVCPHAAIRPILANEEEQEVAPAGFITREMRGKDGLGYRIQVSPMDCTGCNLCAHTCPAKDKALVMKPFDEVVEQESENWDFAMSVSPKKNPGKKNTLPGSQFEQPLLEFSGACAGCGETPYVKLLTQMFGDRMMIANATGCSSIWGASAPATPYTVNHEGHGPAWSNSLLEDNAEYGFGMYLANKTMREALMKEVNAVLLEADLSDNLRHAFDAWKEGFNVGEGTRDRAEDLQLALLAEMNGKEALEQIYEKRDLFIKRSQWMIGGDGWAYDIGFGGIDHVLASGEDVNMLVMDNEVYSNTGGQSSKATPMAAIAKFAASGKRLGKKDLGFMAMSYGNVYVAQVAMGANKKQMIKAFEEAEKFDGPSLIIAYTPCIAHGISAGMKTMLTETDKAVECGYWNLYRYNPDLLEKGKNPMAMDFKKPNFGLFLDFLKRETRFSALYKSNPDVAKEIFEGTRADALRRFKRYAQMAGLDLAKVLPEQNVSVEARAASSDKPKLSEEEKEQRKLARQKARAEKPVDPEREARKKAREERRKAKQNEQEQ</sequence>